<dbReference type="InterPro" id="IPR008030">
    <property type="entry name" value="NmrA-like"/>
</dbReference>
<dbReference type="EMBL" id="JACAZE010000003">
    <property type="protein sequence ID" value="KAF7318826.1"/>
    <property type="molecule type" value="Genomic_DNA"/>
</dbReference>
<dbReference type="Proteomes" id="UP000613580">
    <property type="component" value="Unassembled WGS sequence"/>
</dbReference>
<dbReference type="PANTHER" id="PTHR48079">
    <property type="entry name" value="PROTEIN YEEZ"/>
    <property type="match status" value="1"/>
</dbReference>
<organism evidence="2 3">
    <name type="scientific">Mycena chlorophos</name>
    <name type="common">Agaric fungus</name>
    <name type="synonym">Agaricus chlorophos</name>
    <dbReference type="NCBI Taxonomy" id="658473"/>
    <lineage>
        <taxon>Eukaryota</taxon>
        <taxon>Fungi</taxon>
        <taxon>Dikarya</taxon>
        <taxon>Basidiomycota</taxon>
        <taxon>Agaricomycotina</taxon>
        <taxon>Agaricomycetes</taxon>
        <taxon>Agaricomycetidae</taxon>
        <taxon>Agaricales</taxon>
        <taxon>Marasmiineae</taxon>
        <taxon>Mycenaceae</taxon>
        <taxon>Mycena</taxon>
    </lineage>
</organism>
<reference evidence="2" key="1">
    <citation type="submission" date="2020-05" db="EMBL/GenBank/DDBJ databases">
        <title>Mycena genomes resolve the evolution of fungal bioluminescence.</title>
        <authorList>
            <person name="Tsai I.J."/>
        </authorList>
    </citation>
    <scope>NUCLEOTIDE SEQUENCE</scope>
    <source>
        <strain evidence="2">110903Hualien_Pintung</strain>
    </source>
</reference>
<evidence type="ECO:0000313" key="2">
    <source>
        <dbReference type="EMBL" id="KAF7318826.1"/>
    </source>
</evidence>
<dbReference type="AlphaFoldDB" id="A0A8H6WJ48"/>
<dbReference type="InterPro" id="IPR051783">
    <property type="entry name" value="NAD(P)-dependent_oxidoreduct"/>
</dbReference>
<protein>
    <recommendedName>
        <fullName evidence="1">NmrA-like domain-containing protein</fullName>
    </recommendedName>
</protein>
<accession>A0A8H6WJ48</accession>
<dbReference type="GO" id="GO:0004029">
    <property type="term" value="F:aldehyde dehydrogenase (NAD+) activity"/>
    <property type="evidence" value="ECO:0007669"/>
    <property type="project" value="TreeGrafter"/>
</dbReference>
<evidence type="ECO:0000259" key="1">
    <source>
        <dbReference type="Pfam" id="PF05368"/>
    </source>
</evidence>
<name>A0A8H6WJ48_MYCCL</name>
<evidence type="ECO:0000313" key="3">
    <source>
        <dbReference type="Proteomes" id="UP000613580"/>
    </source>
</evidence>
<dbReference type="Pfam" id="PF05368">
    <property type="entry name" value="NmrA"/>
    <property type="match status" value="1"/>
</dbReference>
<dbReference type="GO" id="GO:0005737">
    <property type="term" value="C:cytoplasm"/>
    <property type="evidence" value="ECO:0007669"/>
    <property type="project" value="TreeGrafter"/>
</dbReference>
<proteinExistence type="predicted"/>
<comment type="caution">
    <text evidence="2">The sequence shown here is derived from an EMBL/GenBank/DDBJ whole genome shotgun (WGS) entry which is preliminary data.</text>
</comment>
<feature type="domain" description="NmrA-like" evidence="1">
    <location>
        <begin position="5"/>
        <end position="94"/>
    </location>
</feature>
<dbReference type="OrthoDB" id="10262413at2759"/>
<gene>
    <name evidence="2" type="ORF">HMN09_00217900</name>
</gene>
<dbReference type="SUPFAM" id="SSF51735">
    <property type="entry name" value="NAD(P)-binding Rossmann-fold domains"/>
    <property type="match status" value="1"/>
</dbReference>
<keyword evidence="3" id="KW-1185">Reference proteome</keyword>
<dbReference type="PANTHER" id="PTHR48079:SF6">
    <property type="entry name" value="NAD(P)-BINDING DOMAIN-CONTAINING PROTEIN-RELATED"/>
    <property type="match status" value="1"/>
</dbReference>
<dbReference type="Gene3D" id="3.40.50.720">
    <property type="entry name" value="NAD(P)-binding Rossmann-like Domain"/>
    <property type="match status" value="1"/>
</dbReference>
<sequence>MSANKTKILLTGATGYVGGTVLERFLSRPDAHKFEFTVLVRDATKAEKFKTFGVNAVVGSHSDAPLMEALASEADAVIATADCDDLVAAKATLAGLKKKFEATGVKPIFINTSGTGVLAEDAKGMFASDLVYDDSDAAQIATLPETRIHRNVDLAITDADAEGYVKSYIVLPGIIWGLAKTRFVDAGIQHRQSMAIPMLVKFSLDRGSSGMVGAGKNLWPNVEIDEQADFYSILWDAIVANPTLGHGRSGYFFGAGGEGSFLQVAEKIGEVLFALGKVTNAEPTTFTQADLDKYFKGSAFFGTNARCRPTHSLSLGWKPVKGTKEMLESIRLEVEATVGL</sequence>
<dbReference type="InterPro" id="IPR036291">
    <property type="entry name" value="NAD(P)-bd_dom_sf"/>
</dbReference>